<reference evidence="1" key="1">
    <citation type="journal article" date="2016" name="Nat. Genet.">
        <title>A high-quality carrot genome assembly provides new insights into carotenoid accumulation and asterid genome evolution.</title>
        <authorList>
            <person name="Iorizzo M."/>
            <person name="Ellison S."/>
            <person name="Senalik D."/>
            <person name="Zeng P."/>
            <person name="Satapoomin P."/>
            <person name="Huang J."/>
            <person name="Bowman M."/>
            <person name="Iovene M."/>
            <person name="Sanseverino W."/>
            <person name="Cavagnaro P."/>
            <person name="Yildiz M."/>
            <person name="Macko-Podgorni A."/>
            <person name="Moranska E."/>
            <person name="Grzebelus E."/>
            <person name="Grzebelus D."/>
            <person name="Ashrafi H."/>
            <person name="Zheng Z."/>
            <person name="Cheng S."/>
            <person name="Spooner D."/>
            <person name="Van Deynze A."/>
            <person name="Simon P."/>
        </authorList>
    </citation>
    <scope>NUCLEOTIDE SEQUENCE [LARGE SCALE GENOMIC DNA]</scope>
    <source>
        <tissue evidence="1">Leaf</tissue>
    </source>
</reference>
<dbReference type="Gramene" id="KZM87280">
    <property type="protein sequence ID" value="KZM87280"/>
    <property type="gene ID" value="DCAR_024414"/>
</dbReference>
<dbReference type="EMBL" id="LNRQ01000007">
    <property type="protein sequence ID" value="KZM87280.1"/>
    <property type="molecule type" value="Genomic_DNA"/>
</dbReference>
<proteinExistence type="predicted"/>
<accession>A0A161ZM73</accession>
<evidence type="ECO:0000313" key="3">
    <source>
        <dbReference type="Proteomes" id="UP000077755"/>
    </source>
</evidence>
<protein>
    <submittedName>
        <fullName evidence="1">Uncharacterized protein</fullName>
    </submittedName>
</protein>
<dbReference type="OrthoDB" id="414175at2759"/>
<evidence type="ECO:0000313" key="1">
    <source>
        <dbReference type="EMBL" id="KZM87280.1"/>
    </source>
</evidence>
<dbReference type="Pfam" id="PF04646">
    <property type="entry name" value="DUF604"/>
    <property type="match status" value="1"/>
</dbReference>
<dbReference type="STRING" id="79200.A0A161ZM73"/>
<reference evidence="2" key="2">
    <citation type="submission" date="2022-03" db="EMBL/GenBank/DDBJ databases">
        <title>Draft title - Genomic analysis of global carrot germplasm unveils the trajectory of domestication and the origin of high carotenoid orange carrot.</title>
        <authorList>
            <person name="Iorizzo M."/>
            <person name="Ellison S."/>
            <person name="Senalik D."/>
            <person name="Macko-Podgorni A."/>
            <person name="Grzebelus D."/>
            <person name="Bostan H."/>
            <person name="Rolling W."/>
            <person name="Curaba J."/>
            <person name="Simon P."/>
        </authorList>
    </citation>
    <scope>NUCLEOTIDE SEQUENCE</scope>
    <source>
        <tissue evidence="2">Leaf</tissue>
    </source>
</reference>
<organism evidence="1">
    <name type="scientific">Daucus carota subsp. sativus</name>
    <name type="common">Carrot</name>
    <dbReference type="NCBI Taxonomy" id="79200"/>
    <lineage>
        <taxon>Eukaryota</taxon>
        <taxon>Viridiplantae</taxon>
        <taxon>Streptophyta</taxon>
        <taxon>Embryophyta</taxon>
        <taxon>Tracheophyta</taxon>
        <taxon>Spermatophyta</taxon>
        <taxon>Magnoliopsida</taxon>
        <taxon>eudicotyledons</taxon>
        <taxon>Gunneridae</taxon>
        <taxon>Pentapetalae</taxon>
        <taxon>asterids</taxon>
        <taxon>campanulids</taxon>
        <taxon>Apiales</taxon>
        <taxon>Apiaceae</taxon>
        <taxon>Apioideae</taxon>
        <taxon>Scandiceae</taxon>
        <taxon>Daucinae</taxon>
        <taxon>Daucus</taxon>
        <taxon>Daucus sect. Daucus</taxon>
    </lineage>
</organism>
<dbReference type="PANTHER" id="PTHR10811">
    <property type="entry name" value="FRINGE-RELATED"/>
    <property type="match status" value="1"/>
</dbReference>
<sequence length="482" mass="55089">MLSQRLAIFRPFSFNKSFSVSKSLVLVVLIFFIFLASLSGILNSSKSNFMYSLQNKWTTTSLQPSGTDISPTNISHIVFAISSSNKLWPRRRNYVEAWWRPNSTSGYIFFDKLPQNPWPNSPIFKVSEDTTKFQVFSSHANPPVIRIVRAILEAYRAEEEPRNVRWYVIGDDDTIFFVDNLVSLLKRYDHTKYFYIGGISECRKSNDDFSFHMAYGGAGFALSRPLASALVTHLDYCIEKYKLLAVSDIILQSCIADIGVSLTPHKEFHQIDLVGDISGYLSSAQSPLVTLHHLDSALPIFPSMSRYESVKHLMKAGNSSHQSRLLQQTICYDKHRNWTYSISWGYSVYIFEQIYPRSVLRKPLETFRPWNPRSRPPHYMFNTRKLEPDGPCKDPHVFFFESQNVTAGGHLVTSYTKSRPYRRRLPSCSTNSADHVSKIQISSTLASHEMDTGAQCCDLLNTHHRNITTAKLRTCMEGEIVA</sequence>
<dbReference type="Proteomes" id="UP000077755">
    <property type="component" value="Chromosome 7"/>
</dbReference>
<dbReference type="KEGG" id="dcr:108194671"/>
<keyword evidence="3" id="KW-1185">Reference proteome</keyword>
<dbReference type="EMBL" id="CP093349">
    <property type="protein sequence ID" value="WOH08757.1"/>
    <property type="molecule type" value="Genomic_DNA"/>
</dbReference>
<dbReference type="AlphaFoldDB" id="A0A161ZM73"/>
<name>A0A161ZM73_DAUCS</name>
<gene>
    <name evidence="1" type="ORF">DCAR_024414</name>
    <name evidence="2" type="ORF">DCAR_0728205</name>
</gene>
<evidence type="ECO:0000313" key="2">
    <source>
        <dbReference type="EMBL" id="WOH08757.1"/>
    </source>
</evidence>
<dbReference type="InterPro" id="IPR006740">
    <property type="entry name" value="DUF604"/>
</dbReference>
<dbReference type="Gene3D" id="3.90.550.50">
    <property type="match status" value="1"/>
</dbReference>